<evidence type="ECO:0000313" key="3">
    <source>
        <dbReference type="EMBL" id="KIY52655.1"/>
    </source>
</evidence>
<dbReference type="OrthoDB" id="3133596at2759"/>
<reference evidence="3 4" key="1">
    <citation type="journal article" date="2015" name="Fungal Genet. Biol.">
        <title>Evolution of novel wood decay mechanisms in Agaricales revealed by the genome sequences of Fistulina hepatica and Cylindrobasidium torrendii.</title>
        <authorList>
            <person name="Floudas D."/>
            <person name="Held B.W."/>
            <person name="Riley R."/>
            <person name="Nagy L.G."/>
            <person name="Koehler G."/>
            <person name="Ransdell A.S."/>
            <person name="Younus H."/>
            <person name="Chow J."/>
            <person name="Chiniquy J."/>
            <person name="Lipzen A."/>
            <person name="Tritt A."/>
            <person name="Sun H."/>
            <person name="Haridas S."/>
            <person name="LaButti K."/>
            <person name="Ohm R.A."/>
            <person name="Kues U."/>
            <person name="Blanchette R.A."/>
            <person name="Grigoriev I.V."/>
            <person name="Minto R.E."/>
            <person name="Hibbett D.S."/>
        </authorList>
    </citation>
    <scope>NUCLEOTIDE SEQUENCE [LARGE SCALE GENOMIC DNA]</scope>
    <source>
        <strain evidence="3 4">ATCC 64428</strain>
    </source>
</reference>
<feature type="region of interest" description="Disordered" evidence="1">
    <location>
        <begin position="414"/>
        <end position="656"/>
    </location>
</feature>
<feature type="compositionally biased region" description="Low complexity" evidence="1">
    <location>
        <begin position="530"/>
        <end position="540"/>
    </location>
</feature>
<organism evidence="3 4">
    <name type="scientific">Fistulina hepatica ATCC 64428</name>
    <dbReference type="NCBI Taxonomy" id="1128425"/>
    <lineage>
        <taxon>Eukaryota</taxon>
        <taxon>Fungi</taxon>
        <taxon>Dikarya</taxon>
        <taxon>Basidiomycota</taxon>
        <taxon>Agaricomycotina</taxon>
        <taxon>Agaricomycetes</taxon>
        <taxon>Agaricomycetidae</taxon>
        <taxon>Agaricales</taxon>
        <taxon>Fistulinaceae</taxon>
        <taxon>Fistulina</taxon>
    </lineage>
</organism>
<dbReference type="Pfam" id="PF13391">
    <property type="entry name" value="HNH_2"/>
    <property type="match status" value="1"/>
</dbReference>
<feature type="compositionally biased region" description="Polar residues" evidence="1">
    <location>
        <begin position="424"/>
        <end position="443"/>
    </location>
</feature>
<proteinExistence type="predicted"/>
<evidence type="ECO:0000313" key="4">
    <source>
        <dbReference type="Proteomes" id="UP000054144"/>
    </source>
</evidence>
<gene>
    <name evidence="3" type="ORF">FISHEDRAFT_69646</name>
</gene>
<sequence>MSSNRSSSNADPALVLPDPLPTREEVVRDLTYLTRLYIHLLSHPTSTTTTIAQESDDVAQKSPSQSVPDKGSSNDDNDNRKEAKLSQSDNSASVEQKPAATPSRKQSGPPALLDNTKRPVLAVVYPTPEGRATGRLSSQRRQSLASISIIGMRCCVSNVAGPAGVQVAHIVASATSDDEISLLEEALAIVPGGLNLNSSLNTFFLCQPLHNLFDSHLSIIVAPTEVLTDILAALNALDAERANGDTSKAMAASLLDTIPSDMRGHVYMYHYLPLDPLHDVHDCHKLLGRYDLKPDPIQEFQTIQTFSSQERHKKIVTCRSRGYETVSPPQFQLIHPYYEPVPVLSQAIPAMFIFNAGQKLKSLESQGRDIDVLSSEIQQRYGKEHHDFAARMILGMQLTHAIYNRWIIARQSAATGQPRHNPPRASTDSARFNDNVPSPNSNMVDMDIDDDDYASYQVGDDRQPTTPQAVQNSSELERVGPPTDTGLSHDPSSPMIGSEERLPPSSPPQVDEQPLASTPEAVGGDTFDILSSPPFLQLPLSDRDTLSNGFGNPTSSFVANLHAPWPQPDFNAVASSDVMPSSSDDLAEEVDQRLSPESEEPLDSNQGGAPEASVSEGTRTAAKRPRNRTPESSSESAVSSCISSPAPPVVKKTRFE</sequence>
<keyword evidence="4" id="KW-1185">Reference proteome</keyword>
<protein>
    <recommendedName>
        <fullName evidence="2">HNH nuclease domain-containing protein</fullName>
    </recommendedName>
</protein>
<feature type="compositionally biased region" description="Polar residues" evidence="1">
    <location>
        <begin position="464"/>
        <end position="474"/>
    </location>
</feature>
<feature type="compositionally biased region" description="Low complexity" evidence="1">
    <location>
        <begin position="630"/>
        <end position="644"/>
    </location>
</feature>
<feature type="region of interest" description="Disordered" evidence="1">
    <location>
        <begin position="1"/>
        <end position="22"/>
    </location>
</feature>
<feature type="domain" description="HNH nuclease" evidence="2">
    <location>
        <begin position="154"/>
        <end position="220"/>
    </location>
</feature>
<dbReference type="Proteomes" id="UP000054144">
    <property type="component" value="Unassembled WGS sequence"/>
</dbReference>
<evidence type="ECO:0000259" key="2">
    <source>
        <dbReference type="Pfam" id="PF13391"/>
    </source>
</evidence>
<accession>A0A0D7AL96</accession>
<name>A0A0D7AL96_9AGAR</name>
<feature type="compositionally biased region" description="Polar residues" evidence="1">
    <location>
        <begin position="546"/>
        <end position="558"/>
    </location>
</feature>
<feature type="compositionally biased region" description="Polar residues" evidence="1">
    <location>
        <begin position="85"/>
        <end position="94"/>
    </location>
</feature>
<evidence type="ECO:0000256" key="1">
    <source>
        <dbReference type="SAM" id="MobiDB-lite"/>
    </source>
</evidence>
<dbReference type="EMBL" id="KN881631">
    <property type="protein sequence ID" value="KIY52655.1"/>
    <property type="molecule type" value="Genomic_DNA"/>
</dbReference>
<dbReference type="InterPro" id="IPR003615">
    <property type="entry name" value="HNH_nuc"/>
</dbReference>
<dbReference type="AlphaFoldDB" id="A0A0D7AL96"/>
<feature type="region of interest" description="Disordered" evidence="1">
    <location>
        <begin position="51"/>
        <end position="118"/>
    </location>
</feature>